<sequence length="162" mass="19285">MVVDIPILVTEVNKLYLSSKFDTDPFILSKKNIFGIFLLNSLCKKKNLPINNNRIDLSKYDQELTVQITERAFKNSGYCVPSKTLVDFNNMVRFMFLDEFHSYMDFHVTYNRSQIRQCIIDFMKKCNLHEDIIGIRTLEKDYERYRDRQNEILGQFFKKSIA</sequence>
<accession>A0ACD5C4K7</accession>
<reference evidence="1" key="1">
    <citation type="submission" date="2024-04" db="EMBL/GenBank/DDBJ databases">
        <title>Complete genome sequence of Sphingobacterium thalpophiium BAA-1094.</title>
        <authorList>
            <person name="Adaikpoh B.I."/>
        </authorList>
    </citation>
    <scope>NUCLEOTIDE SEQUENCE</scope>
    <source>
        <strain evidence="1">BAA-1094</strain>
    </source>
</reference>
<protein>
    <submittedName>
        <fullName evidence="1">Uncharacterized protein</fullName>
    </submittedName>
</protein>
<name>A0ACD5C4K7_9SPHI</name>
<proteinExistence type="predicted"/>
<organism evidence="1 2">
    <name type="scientific">Sphingobacterium thalpophilum</name>
    <dbReference type="NCBI Taxonomy" id="259"/>
    <lineage>
        <taxon>Bacteria</taxon>
        <taxon>Pseudomonadati</taxon>
        <taxon>Bacteroidota</taxon>
        <taxon>Sphingobacteriia</taxon>
        <taxon>Sphingobacteriales</taxon>
        <taxon>Sphingobacteriaceae</taxon>
        <taxon>Sphingobacterium</taxon>
    </lineage>
</organism>
<evidence type="ECO:0000313" key="1">
    <source>
        <dbReference type="EMBL" id="WZN56828.1"/>
    </source>
</evidence>
<dbReference type="Proteomes" id="UP001485301">
    <property type="component" value="Chromosome"/>
</dbReference>
<dbReference type="EMBL" id="CP151087">
    <property type="protein sequence ID" value="WZN56828.1"/>
    <property type="molecule type" value="Genomic_DNA"/>
</dbReference>
<gene>
    <name evidence="1" type="ORF">AACH28_04675</name>
</gene>
<evidence type="ECO:0000313" key="2">
    <source>
        <dbReference type="Proteomes" id="UP001485301"/>
    </source>
</evidence>
<keyword evidence="2" id="KW-1185">Reference proteome</keyword>